<evidence type="ECO:0000313" key="4">
    <source>
        <dbReference type="Proteomes" id="UP000544222"/>
    </source>
</evidence>
<dbReference type="SUPFAM" id="SSF53448">
    <property type="entry name" value="Nucleotide-diphospho-sugar transferases"/>
    <property type="match status" value="1"/>
</dbReference>
<feature type="transmembrane region" description="Helical" evidence="1">
    <location>
        <begin position="298"/>
        <end position="317"/>
    </location>
</feature>
<feature type="domain" description="Glycosyltransferase 2-like" evidence="2">
    <location>
        <begin position="8"/>
        <end position="117"/>
    </location>
</feature>
<accession>A0A7W5H2A8</accession>
<gene>
    <name evidence="3" type="ORF">FHX64_001369</name>
</gene>
<dbReference type="Pfam" id="PF00535">
    <property type="entry name" value="Glycos_transf_2"/>
    <property type="match status" value="1"/>
</dbReference>
<name>A0A7W5H2A8_9PORP</name>
<protein>
    <submittedName>
        <fullName evidence="3">Glycosyltransferase involved in cell wall biosynthesis</fullName>
    </submittedName>
</protein>
<evidence type="ECO:0000313" key="3">
    <source>
        <dbReference type="EMBL" id="MBB3187206.1"/>
    </source>
</evidence>
<dbReference type="RefSeq" id="WP_183412996.1">
    <property type="nucleotide sequence ID" value="NZ_JACHYB010000001.1"/>
</dbReference>
<evidence type="ECO:0000259" key="2">
    <source>
        <dbReference type="Pfam" id="PF00535"/>
    </source>
</evidence>
<dbReference type="EMBL" id="JACHYB010000001">
    <property type="protein sequence ID" value="MBB3187206.1"/>
    <property type="molecule type" value="Genomic_DNA"/>
</dbReference>
<evidence type="ECO:0000256" key="1">
    <source>
        <dbReference type="SAM" id="Phobius"/>
    </source>
</evidence>
<reference evidence="3 4" key="1">
    <citation type="submission" date="2020-08" db="EMBL/GenBank/DDBJ databases">
        <title>Genomic Encyclopedia of Type Strains, Phase IV (KMG-IV): sequencing the most valuable type-strain genomes for metagenomic binning, comparative biology and taxonomic classification.</title>
        <authorList>
            <person name="Goeker M."/>
        </authorList>
    </citation>
    <scope>NUCLEOTIDE SEQUENCE [LARGE SCALE GENOMIC DNA]</scope>
    <source>
        <strain evidence="3 4">DSM 27471</strain>
    </source>
</reference>
<dbReference type="AlphaFoldDB" id="A0A7W5H2A8"/>
<keyword evidence="1" id="KW-0812">Transmembrane</keyword>
<sequence>MDNEVLLTIAIPTYNRKEFLINNVTHLLPQLNEKVKLLIIDNHSDEIMQDVLYETIPDIKKINIEFIRNRINIGGDANIVRCFEYCTSPYLWILGDDDIPILDAVNKIFNHIILYPEVMFFNFSSEIYFRNKSFRSKGLTGFVDGIDDYSNLLFISCNVYKVPEVIINLRFAYHYIYSCASQIVIILQSLDERSETYFSAEQIVNWGKPSPDRQWSHVLQSLGYYSIIELPSIVKHGLSKKLALKMKMYSPSVKQMFRLIATLSDGPSYNTLTSIYLFDQIMFRRFYFHPFYIRILRYPFRFLLLFPFAILYFYRYVTYFFTRREYRCIKDVYLDD</sequence>
<organism evidence="3 4">
    <name type="scientific">Microbacter margulisiae</name>
    <dbReference type="NCBI Taxonomy" id="1350067"/>
    <lineage>
        <taxon>Bacteria</taxon>
        <taxon>Pseudomonadati</taxon>
        <taxon>Bacteroidota</taxon>
        <taxon>Bacteroidia</taxon>
        <taxon>Bacteroidales</taxon>
        <taxon>Porphyromonadaceae</taxon>
        <taxon>Microbacter</taxon>
    </lineage>
</organism>
<keyword evidence="1" id="KW-0472">Membrane</keyword>
<keyword evidence="4" id="KW-1185">Reference proteome</keyword>
<dbReference type="CDD" id="cd00761">
    <property type="entry name" value="Glyco_tranf_GTA_type"/>
    <property type="match status" value="1"/>
</dbReference>
<comment type="caution">
    <text evidence="3">The sequence shown here is derived from an EMBL/GenBank/DDBJ whole genome shotgun (WGS) entry which is preliminary data.</text>
</comment>
<proteinExistence type="predicted"/>
<dbReference type="InterPro" id="IPR029044">
    <property type="entry name" value="Nucleotide-diphossugar_trans"/>
</dbReference>
<dbReference type="GO" id="GO:0016740">
    <property type="term" value="F:transferase activity"/>
    <property type="evidence" value="ECO:0007669"/>
    <property type="project" value="UniProtKB-KW"/>
</dbReference>
<keyword evidence="3" id="KW-0808">Transferase</keyword>
<dbReference type="InterPro" id="IPR001173">
    <property type="entry name" value="Glyco_trans_2-like"/>
</dbReference>
<dbReference type="Gene3D" id="3.90.550.10">
    <property type="entry name" value="Spore Coat Polysaccharide Biosynthesis Protein SpsA, Chain A"/>
    <property type="match status" value="1"/>
</dbReference>
<dbReference type="Proteomes" id="UP000544222">
    <property type="component" value="Unassembled WGS sequence"/>
</dbReference>
<keyword evidence="1" id="KW-1133">Transmembrane helix</keyword>